<reference evidence="1" key="1">
    <citation type="journal article" date="2014" name="Int. J. Syst. Evol. Microbiol.">
        <title>Complete genome sequence of Corynebacterium casei LMG S-19264T (=DSM 44701T), isolated from a smear-ripened cheese.</title>
        <authorList>
            <consortium name="US DOE Joint Genome Institute (JGI-PGF)"/>
            <person name="Walter F."/>
            <person name="Albersmeier A."/>
            <person name="Kalinowski J."/>
            <person name="Ruckert C."/>
        </authorList>
    </citation>
    <scope>NUCLEOTIDE SEQUENCE</scope>
    <source>
        <strain evidence="1">JCM 3086</strain>
    </source>
</reference>
<evidence type="ECO:0000313" key="2">
    <source>
        <dbReference type="Proteomes" id="UP000657574"/>
    </source>
</evidence>
<sequence length="134" mass="14607">MSPLPTYENPKGLGDPLSAYAHVARAGDLIFVAGQCGFVDDNSVAGPDVRSQTLRAYANVRTALESQGASLRSVVRFVTYLTSSDHVAEFYAAREEFFAEHYPDGEYPPNTLLIVKGLVRPDLLVELDATACRQ</sequence>
<evidence type="ECO:0000313" key="1">
    <source>
        <dbReference type="EMBL" id="GGJ06443.1"/>
    </source>
</evidence>
<dbReference type="PANTHER" id="PTHR43857">
    <property type="entry name" value="BLR7761 PROTEIN"/>
    <property type="match status" value="1"/>
</dbReference>
<proteinExistence type="predicted"/>
<name>A0A917K9T1_9ACTN</name>
<reference evidence="1" key="2">
    <citation type="submission" date="2020-09" db="EMBL/GenBank/DDBJ databases">
        <authorList>
            <person name="Sun Q."/>
            <person name="Ohkuma M."/>
        </authorList>
    </citation>
    <scope>NUCLEOTIDE SEQUENCE</scope>
    <source>
        <strain evidence="1">JCM 3086</strain>
    </source>
</reference>
<comment type="caution">
    <text evidence="1">The sequence shown here is derived from an EMBL/GenBank/DDBJ whole genome shotgun (WGS) entry which is preliminary data.</text>
</comment>
<dbReference type="InterPro" id="IPR035959">
    <property type="entry name" value="RutC-like_sf"/>
</dbReference>
<dbReference type="Gene3D" id="3.30.1330.40">
    <property type="entry name" value="RutC-like"/>
    <property type="match status" value="1"/>
</dbReference>
<dbReference type="RefSeq" id="WP_189310386.1">
    <property type="nucleotide sequence ID" value="NZ_BMQA01000004.1"/>
</dbReference>
<dbReference type="AlphaFoldDB" id="A0A917K9T1"/>
<dbReference type="CDD" id="cd00448">
    <property type="entry name" value="YjgF_YER057c_UK114_family"/>
    <property type="match status" value="1"/>
</dbReference>
<accession>A0A917K9T1</accession>
<dbReference type="SUPFAM" id="SSF55298">
    <property type="entry name" value="YjgF-like"/>
    <property type="match status" value="1"/>
</dbReference>
<organism evidence="1 2">
    <name type="scientific">Streptomyces brasiliensis</name>
    <dbReference type="NCBI Taxonomy" id="1954"/>
    <lineage>
        <taxon>Bacteria</taxon>
        <taxon>Bacillati</taxon>
        <taxon>Actinomycetota</taxon>
        <taxon>Actinomycetes</taxon>
        <taxon>Kitasatosporales</taxon>
        <taxon>Streptomycetaceae</taxon>
        <taxon>Streptomyces</taxon>
    </lineage>
</organism>
<dbReference type="InterPro" id="IPR006175">
    <property type="entry name" value="YjgF/YER057c/UK114"/>
</dbReference>
<protein>
    <submittedName>
        <fullName evidence="1">Translation initiation inhibitor</fullName>
    </submittedName>
</protein>
<dbReference type="PANTHER" id="PTHR43857:SF1">
    <property type="entry name" value="YJGH FAMILY PROTEIN"/>
    <property type="match status" value="1"/>
</dbReference>
<keyword evidence="2" id="KW-1185">Reference proteome</keyword>
<dbReference type="Proteomes" id="UP000657574">
    <property type="component" value="Unassembled WGS sequence"/>
</dbReference>
<dbReference type="Pfam" id="PF01042">
    <property type="entry name" value="Ribonuc_L-PSP"/>
    <property type="match status" value="1"/>
</dbReference>
<dbReference type="EMBL" id="BMQA01000004">
    <property type="protein sequence ID" value="GGJ06443.1"/>
    <property type="molecule type" value="Genomic_DNA"/>
</dbReference>
<gene>
    <name evidence="1" type="ORF">GCM10010121_016080</name>
</gene>